<dbReference type="Pfam" id="PF26200">
    <property type="entry name" value="Rcat_RNF216"/>
    <property type="match status" value="1"/>
</dbReference>
<dbReference type="CDD" id="cd16630">
    <property type="entry name" value="RING-HC_RBR_RNF216"/>
    <property type="match status" value="1"/>
</dbReference>
<dbReference type="PANTHER" id="PTHR22770:SF42">
    <property type="entry name" value="FINGER PROTEIN (ZIN), PUTATIVE (AFU_ORTHOLOGUE AFUA_4G03910)-RELATED"/>
    <property type="match status" value="1"/>
</dbReference>
<gene>
    <name evidence="11" type="ORF">QBC37DRAFT_429762</name>
</gene>
<evidence type="ECO:0000256" key="2">
    <source>
        <dbReference type="ARBA" id="ARBA00022679"/>
    </source>
</evidence>
<dbReference type="EMBL" id="MU858192">
    <property type="protein sequence ID" value="KAK4209858.1"/>
    <property type="molecule type" value="Genomic_DNA"/>
</dbReference>
<dbReference type="PANTHER" id="PTHR22770">
    <property type="entry name" value="UBIQUITIN CONJUGATING ENZYME 7 INTERACTING PROTEIN-RELATED"/>
    <property type="match status" value="1"/>
</dbReference>
<keyword evidence="5" id="KW-0863">Zinc-finger</keyword>
<comment type="caution">
    <text evidence="11">The sequence shown here is derived from an EMBL/GenBank/DDBJ whole genome shotgun (WGS) entry which is preliminary data.</text>
</comment>
<dbReference type="Pfam" id="PF26191">
    <property type="entry name" value="RING-HC_RBR_RNF216"/>
    <property type="match status" value="1"/>
</dbReference>
<keyword evidence="3" id="KW-0479">Metal-binding</keyword>
<organism evidence="11 12">
    <name type="scientific">Rhypophila decipiens</name>
    <dbReference type="NCBI Taxonomy" id="261697"/>
    <lineage>
        <taxon>Eukaryota</taxon>
        <taxon>Fungi</taxon>
        <taxon>Dikarya</taxon>
        <taxon>Ascomycota</taxon>
        <taxon>Pezizomycotina</taxon>
        <taxon>Sordariomycetes</taxon>
        <taxon>Sordariomycetidae</taxon>
        <taxon>Sordariales</taxon>
        <taxon>Naviculisporaceae</taxon>
        <taxon>Rhypophila</taxon>
    </lineage>
</organism>
<dbReference type="CDD" id="cd20353">
    <property type="entry name" value="Rcat_RBR_RNF216"/>
    <property type="match status" value="1"/>
</dbReference>
<keyword evidence="9" id="KW-0472">Membrane</keyword>
<evidence type="ECO:0000256" key="7">
    <source>
        <dbReference type="ARBA" id="ARBA00022833"/>
    </source>
</evidence>
<dbReference type="SUPFAM" id="SSF57850">
    <property type="entry name" value="RING/U-box"/>
    <property type="match status" value="1"/>
</dbReference>
<dbReference type="InterPro" id="IPR047544">
    <property type="entry name" value="RING-HC_RBR_RNF216"/>
</dbReference>
<dbReference type="GO" id="GO:0016740">
    <property type="term" value="F:transferase activity"/>
    <property type="evidence" value="ECO:0007669"/>
    <property type="project" value="UniProtKB-KW"/>
</dbReference>
<evidence type="ECO:0000256" key="6">
    <source>
        <dbReference type="ARBA" id="ARBA00022786"/>
    </source>
</evidence>
<comment type="pathway">
    <text evidence="1">Protein modification; protein ubiquitination.</text>
</comment>
<feature type="domain" description="RING-type" evidence="10">
    <location>
        <begin position="283"/>
        <end position="561"/>
    </location>
</feature>
<evidence type="ECO:0000313" key="12">
    <source>
        <dbReference type="Proteomes" id="UP001301769"/>
    </source>
</evidence>
<keyword evidence="9" id="KW-0812">Transmembrane</keyword>
<dbReference type="AlphaFoldDB" id="A0AAN7B3S7"/>
<dbReference type="Pfam" id="PF26112">
    <property type="entry name" value="UBA_RNF216"/>
    <property type="match status" value="1"/>
</dbReference>
<keyword evidence="2" id="KW-0808">Transferase</keyword>
<keyword evidence="12" id="KW-1185">Reference proteome</keyword>
<dbReference type="InterPro" id="IPR047546">
    <property type="entry name" value="Rcat_RBR_RNF216"/>
</dbReference>
<sequence>MGLTSLLGGSKSADRAAKSKRMKKSSESSLKSTTLVEGQAHSEYVADETQLIPLEPEAPDLRELNACLEALATVFPDVQVQVFREMLSNFDGESRLAVVADALLKNRVTWVKGRWKTTNQDNTSQKRQVAQNGEARVVPRSERFRDAAYKKAAERLAWHEFKGLPHSSINAVLAEFNYSYLDARKTLVKLSSESWRYAISNFFTRRKAVTATEAANHPLVIWKSSGRESIVPWIKSTGNAELDRELYDELIVPLKEKARVEQEEKDHTLAVDLNTKEAEEEQATVECGCCYADCTFEELTSCNAEGHMICFRCVRHSVNEALFGQGWQNTINKETGTLKCPAVDSSQCTGHIPQDHMYRAMLDEKRGHEILAKLERRLADHNLVASGLPLVRCLFCSYAEVDLIYVPRTESQLHFRVDFYSFLFLILSICTFPIVLAAFCCSDQLTVQFKEAITRHRRRQRGMKFSCTNPQCGRSSCLSCQKEWFDIHTCHESALVSLRTQVEQAMSMAIKRVCPECNTSFVKTAGCNKLTCPCGYKMCYVCRKDIGEVGYRHFCEHFRPQGDPKACEECKKCNLFEKEDEEAVLRQAKEEAERKWRETELRELSSAEKRFLETGVLGANGSGGGGNSRDGLMVALGVVSDRIVSGCLPSLGEVMDVVVEGVFV</sequence>
<dbReference type="InterPro" id="IPR058758">
    <property type="entry name" value="UBA_RNF216"/>
</dbReference>
<feature type="region of interest" description="Disordered" evidence="8">
    <location>
        <begin position="1"/>
        <end position="35"/>
    </location>
</feature>
<reference evidence="11" key="2">
    <citation type="submission" date="2023-05" db="EMBL/GenBank/DDBJ databases">
        <authorList>
            <consortium name="Lawrence Berkeley National Laboratory"/>
            <person name="Steindorff A."/>
            <person name="Hensen N."/>
            <person name="Bonometti L."/>
            <person name="Westerberg I."/>
            <person name="Brannstrom I.O."/>
            <person name="Guillou S."/>
            <person name="Cros-Aarteil S."/>
            <person name="Calhoun S."/>
            <person name="Haridas S."/>
            <person name="Kuo A."/>
            <person name="Mondo S."/>
            <person name="Pangilinan J."/>
            <person name="Riley R."/>
            <person name="Labutti K."/>
            <person name="Andreopoulos B."/>
            <person name="Lipzen A."/>
            <person name="Chen C."/>
            <person name="Yanf M."/>
            <person name="Daum C."/>
            <person name="Ng V."/>
            <person name="Clum A."/>
            <person name="Ohm R."/>
            <person name="Martin F."/>
            <person name="Silar P."/>
            <person name="Natvig D."/>
            <person name="Lalanne C."/>
            <person name="Gautier V."/>
            <person name="Ament-Velasquez S.L."/>
            <person name="Kruys A."/>
            <person name="Hutchinson M.I."/>
            <person name="Powell A.J."/>
            <person name="Barry K."/>
            <person name="Miller A.N."/>
            <person name="Grigoriev I.V."/>
            <person name="Debuchy R."/>
            <person name="Gladieux P."/>
            <person name="Thoren M.H."/>
            <person name="Johannesson H."/>
        </authorList>
    </citation>
    <scope>NUCLEOTIDE SEQUENCE</scope>
    <source>
        <strain evidence="11">PSN293</strain>
    </source>
</reference>
<dbReference type="PROSITE" id="PS51873">
    <property type="entry name" value="TRIAD"/>
    <property type="match status" value="1"/>
</dbReference>
<evidence type="ECO:0000256" key="1">
    <source>
        <dbReference type="ARBA" id="ARBA00004906"/>
    </source>
</evidence>
<evidence type="ECO:0000259" key="10">
    <source>
        <dbReference type="PROSITE" id="PS51873"/>
    </source>
</evidence>
<reference evidence="11" key="1">
    <citation type="journal article" date="2023" name="Mol. Phylogenet. Evol.">
        <title>Genome-scale phylogeny and comparative genomics of the fungal order Sordariales.</title>
        <authorList>
            <person name="Hensen N."/>
            <person name="Bonometti L."/>
            <person name="Westerberg I."/>
            <person name="Brannstrom I.O."/>
            <person name="Guillou S."/>
            <person name="Cros-Aarteil S."/>
            <person name="Calhoun S."/>
            <person name="Haridas S."/>
            <person name="Kuo A."/>
            <person name="Mondo S."/>
            <person name="Pangilinan J."/>
            <person name="Riley R."/>
            <person name="LaButti K."/>
            <person name="Andreopoulos B."/>
            <person name="Lipzen A."/>
            <person name="Chen C."/>
            <person name="Yan M."/>
            <person name="Daum C."/>
            <person name="Ng V."/>
            <person name="Clum A."/>
            <person name="Steindorff A."/>
            <person name="Ohm R.A."/>
            <person name="Martin F."/>
            <person name="Silar P."/>
            <person name="Natvig D.O."/>
            <person name="Lalanne C."/>
            <person name="Gautier V."/>
            <person name="Ament-Velasquez S.L."/>
            <person name="Kruys A."/>
            <person name="Hutchinson M.I."/>
            <person name="Powell A.J."/>
            <person name="Barry K."/>
            <person name="Miller A.N."/>
            <person name="Grigoriev I.V."/>
            <person name="Debuchy R."/>
            <person name="Gladieux P."/>
            <person name="Hiltunen Thoren M."/>
            <person name="Johannesson H."/>
        </authorList>
    </citation>
    <scope>NUCLEOTIDE SEQUENCE</scope>
    <source>
        <strain evidence="11">PSN293</strain>
    </source>
</reference>
<accession>A0AAN7B3S7</accession>
<keyword evidence="4" id="KW-0677">Repeat</keyword>
<dbReference type="InterPro" id="IPR051628">
    <property type="entry name" value="LUBAC_E3_Ligases"/>
</dbReference>
<evidence type="ECO:0000256" key="3">
    <source>
        <dbReference type="ARBA" id="ARBA00022723"/>
    </source>
</evidence>
<feature type="transmembrane region" description="Helical" evidence="9">
    <location>
        <begin position="419"/>
        <end position="441"/>
    </location>
</feature>
<evidence type="ECO:0000256" key="5">
    <source>
        <dbReference type="ARBA" id="ARBA00022771"/>
    </source>
</evidence>
<evidence type="ECO:0000256" key="4">
    <source>
        <dbReference type="ARBA" id="ARBA00022737"/>
    </source>
</evidence>
<evidence type="ECO:0000256" key="9">
    <source>
        <dbReference type="SAM" id="Phobius"/>
    </source>
</evidence>
<name>A0AAN7B3S7_9PEZI</name>
<protein>
    <submittedName>
        <fullName evidence="11">E3 ubiquitin-protein ligase ARI4</fullName>
    </submittedName>
</protein>
<keyword evidence="7" id="KW-0862">Zinc</keyword>
<dbReference type="Proteomes" id="UP001301769">
    <property type="component" value="Unassembled WGS sequence"/>
</dbReference>
<keyword evidence="9" id="KW-1133">Transmembrane helix</keyword>
<dbReference type="GO" id="GO:0008270">
    <property type="term" value="F:zinc ion binding"/>
    <property type="evidence" value="ECO:0007669"/>
    <property type="project" value="UniProtKB-KW"/>
</dbReference>
<dbReference type="Gene3D" id="1.20.120.1750">
    <property type="match status" value="1"/>
</dbReference>
<dbReference type="InterPro" id="IPR044066">
    <property type="entry name" value="TRIAD_supradom"/>
</dbReference>
<keyword evidence="6" id="KW-0833">Ubl conjugation pathway</keyword>
<proteinExistence type="predicted"/>
<evidence type="ECO:0000313" key="11">
    <source>
        <dbReference type="EMBL" id="KAK4209858.1"/>
    </source>
</evidence>
<evidence type="ECO:0000256" key="8">
    <source>
        <dbReference type="SAM" id="MobiDB-lite"/>
    </source>
</evidence>